<dbReference type="Proteomes" id="UP001152485">
    <property type="component" value="Unassembled WGS sequence"/>
</dbReference>
<organism evidence="1 2">
    <name type="scientific">Pseudoalteromonas holothuriae</name>
    <dbReference type="NCBI Taxonomy" id="2963714"/>
    <lineage>
        <taxon>Bacteria</taxon>
        <taxon>Pseudomonadati</taxon>
        <taxon>Pseudomonadota</taxon>
        <taxon>Gammaproteobacteria</taxon>
        <taxon>Alteromonadales</taxon>
        <taxon>Pseudoalteromonadaceae</taxon>
        <taxon>Pseudoalteromonas</taxon>
    </lineage>
</organism>
<evidence type="ECO:0000313" key="2">
    <source>
        <dbReference type="Proteomes" id="UP001152485"/>
    </source>
</evidence>
<accession>A0ABM9GDY0</accession>
<evidence type="ECO:0000313" key="1">
    <source>
        <dbReference type="EMBL" id="CAH9050369.1"/>
    </source>
</evidence>
<gene>
    <name evidence="1" type="ORF">PSECIP111951_00178</name>
</gene>
<protein>
    <submittedName>
        <fullName evidence="1">Uncharacterized protein</fullName>
    </submittedName>
</protein>
<reference evidence="1 2" key="1">
    <citation type="submission" date="2022-07" db="EMBL/GenBank/DDBJ databases">
        <authorList>
            <person name="Criscuolo A."/>
        </authorList>
    </citation>
    <scope>NUCLEOTIDE SEQUENCE [LARGE SCALE GENOMIC DNA]</scope>
    <source>
        <strain evidence="2">CIP 111951</strain>
    </source>
</reference>
<sequence>MTGKFILLTIKPQVGYNASTDIKQFICCLIGWLELKVVKIKLPLLCFYKHKGAYIRGREVIVLQEFVLQCFWLNTLP</sequence>
<dbReference type="EMBL" id="CAMAPD010000001">
    <property type="protein sequence ID" value="CAH9050369.1"/>
    <property type="molecule type" value="Genomic_DNA"/>
</dbReference>
<comment type="caution">
    <text evidence="1">The sequence shown here is derived from an EMBL/GenBank/DDBJ whole genome shotgun (WGS) entry which is preliminary data.</text>
</comment>
<name>A0ABM9GDY0_9GAMM</name>
<proteinExistence type="predicted"/>